<accession>A0A485M055</accession>
<dbReference type="PROSITE" id="PS50234">
    <property type="entry name" value="VWFA"/>
    <property type="match status" value="1"/>
</dbReference>
<dbReference type="AlphaFoldDB" id="A0A485M055"/>
<dbReference type="SUPFAM" id="SSF53300">
    <property type="entry name" value="vWA-like"/>
    <property type="match status" value="1"/>
</dbReference>
<dbReference type="SMART" id="SM00327">
    <property type="entry name" value="VWA"/>
    <property type="match status" value="1"/>
</dbReference>
<dbReference type="PANTHER" id="PTHR10579">
    <property type="entry name" value="CALCIUM-ACTIVATED CHLORIDE CHANNEL REGULATOR"/>
    <property type="match status" value="1"/>
</dbReference>
<proteinExistence type="predicted"/>
<dbReference type="PANTHER" id="PTHR10579:SF43">
    <property type="entry name" value="ZINC FINGER (C3HC4-TYPE RING FINGER) FAMILY PROTEIN"/>
    <property type="match status" value="1"/>
</dbReference>
<feature type="domain" description="VWFA" evidence="1">
    <location>
        <begin position="43"/>
        <end position="215"/>
    </location>
</feature>
<evidence type="ECO:0000259" key="1">
    <source>
        <dbReference type="PROSITE" id="PS50234"/>
    </source>
</evidence>
<evidence type="ECO:0000313" key="2">
    <source>
        <dbReference type="EMBL" id="VFU14688.1"/>
    </source>
</evidence>
<sequence length="416" mass="46167">MEPINIDLALDKHYLLPGNKHVAYLMIKLTAPTEVNTGRPVQNLSFVIDRSGSMHGDKLNYTKKAVSFAIGHLGSQDYCSVVTFDDTVNLVSTSQKVENKDALIQSVMRINSGGCTNLSGGMLQGLKEVKHNFKKEQINRVLILTDGQANRGVTDRIRLIKKAGEMAAGGVTLSTFGLGEDFEEDLLMAMAEAGKGNFYYIQSPEQIPGIFEQELAGLLSTVAQNLNISVQPGAGVQITGVLGYPFTRENGIFINLPDMYSGESKIILTELVVSPREEGTHNLLSLELAYADVRKNLALVNLQASLEIRFTNHIGESPIENFEVKKQVELFRCAEAKEEAIRLADRGDFDGSKKVLYNQLMNMSQLIQVVDDADLADEVRELGQSLSFMSEPHFNKEARKQMSYQAYNQKRGRRRK</sequence>
<name>A0A485M055_9ZZZZ</name>
<dbReference type="EMBL" id="CAADRN010000180">
    <property type="protein sequence ID" value="VFU14688.1"/>
    <property type="molecule type" value="Genomic_DNA"/>
</dbReference>
<protein>
    <submittedName>
        <fullName evidence="2">von Willebrand factor, type A</fullName>
    </submittedName>
</protein>
<dbReference type="Pfam" id="PF00092">
    <property type="entry name" value="VWA"/>
    <property type="match status" value="1"/>
</dbReference>
<gene>
    <name evidence="2" type="ORF">SCFA_2600007</name>
</gene>
<dbReference type="Gene3D" id="3.40.50.410">
    <property type="entry name" value="von Willebrand factor, type A domain"/>
    <property type="match status" value="1"/>
</dbReference>
<dbReference type="InterPro" id="IPR002035">
    <property type="entry name" value="VWF_A"/>
</dbReference>
<organism evidence="2">
    <name type="scientific">anaerobic digester metagenome</name>
    <dbReference type="NCBI Taxonomy" id="1263854"/>
    <lineage>
        <taxon>unclassified sequences</taxon>
        <taxon>metagenomes</taxon>
        <taxon>ecological metagenomes</taxon>
    </lineage>
</organism>
<dbReference type="InterPro" id="IPR051266">
    <property type="entry name" value="CLCR"/>
</dbReference>
<dbReference type="InterPro" id="IPR036465">
    <property type="entry name" value="vWFA_dom_sf"/>
</dbReference>
<reference evidence="2" key="1">
    <citation type="submission" date="2019-03" db="EMBL/GenBank/DDBJ databases">
        <authorList>
            <person name="Hao L."/>
        </authorList>
    </citation>
    <scope>NUCLEOTIDE SEQUENCE</scope>
</reference>